<keyword evidence="8" id="KW-1185">Reference proteome</keyword>
<dbReference type="GO" id="GO:0006730">
    <property type="term" value="P:one-carbon metabolic process"/>
    <property type="evidence" value="ECO:0007669"/>
    <property type="project" value="UniProtKB-KW"/>
</dbReference>
<accession>A0A8J6E160</accession>
<dbReference type="Proteomes" id="UP000717585">
    <property type="component" value="Unassembled WGS sequence"/>
</dbReference>
<keyword evidence="4" id="KW-0520">NAD</keyword>
<evidence type="ECO:0000313" key="7">
    <source>
        <dbReference type="EMBL" id="KAG9390217.1"/>
    </source>
</evidence>
<feature type="domain" description="S-adenosyl-L-homocysteine hydrolase NAD binding" evidence="6">
    <location>
        <begin position="283"/>
        <end position="443"/>
    </location>
</feature>
<protein>
    <submittedName>
        <fullName evidence="7">Adenosylhomocysteinase</fullName>
    </submittedName>
</protein>
<comment type="cofactor">
    <cofactor evidence="1">
        <name>NAD(+)</name>
        <dbReference type="ChEBI" id="CHEBI:57540"/>
    </cofactor>
</comment>
<name>A0A8J6E160_9EUKA</name>
<proteinExistence type="inferred from homology"/>
<dbReference type="GO" id="GO:0005829">
    <property type="term" value="C:cytosol"/>
    <property type="evidence" value="ECO:0007669"/>
    <property type="project" value="TreeGrafter"/>
</dbReference>
<comment type="similarity">
    <text evidence="2">Belongs to the adenosylhomocysteinase family.</text>
</comment>
<dbReference type="SMART" id="SM00997">
    <property type="entry name" value="AdoHcyase_NAD"/>
    <property type="match status" value="1"/>
</dbReference>
<dbReference type="InterPro" id="IPR042172">
    <property type="entry name" value="Adenosylhomocyst_ase-like_sf"/>
</dbReference>
<organism evidence="7 8">
    <name type="scientific">Carpediemonas membranifera</name>
    <dbReference type="NCBI Taxonomy" id="201153"/>
    <lineage>
        <taxon>Eukaryota</taxon>
        <taxon>Metamonada</taxon>
        <taxon>Carpediemonas-like organisms</taxon>
        <taxon>Carpediemonas</taxon>
    </lineage>
</organism>
<dbReference type="Gene3D" id="3.40.50.720">
    <property type="entry name" value="NAD(P)-binding Rossmann-like Domain"/>
    <property type="match status" value="1"/>
</dbReference>
<dbReference type="OrthoDB" id="10007170at2759"/>
<evidence type="ECO:0000256" key="5">
    <source>
        <dbReference type="SAM" id="MobiDB-lite"/>
    </source>
</evidence>
<dbReference type="AlphaFoldDB" id="A0A8J6E160"/>
<dbReference type="InterPro" id="IPR000043">
    <property type="entry name" value="Adenosylhomocysteinase-like"/>
</dbReference>
<dbReference type="InterPro" id="IPR036291">
    <property type="entry name" value="NAD(P)-bd_dom_sf"/>
</dbReference>
<dbReference type="Gene3D" id="3.40.50.1480">
    <property type="entry name" value="Adenosylhomocysteinase-like"/>
    <property type="match status" value="1"/>
</dbReference>
<evidence type="ECO:0000256" key="2">
    <source>
        <dbReference type="ARBA" id="ARBA00007122"/>
    </source>
</evidence>
<evidence type="ECO:0000259" key="6">
    <source>
        <dbReference type="SMART" id="SM00997"/>
    </source>
</evidence>
<comment type="caution">
    <text evidence="7">The sequence shown here is derived from an EMBL/GenBank/DDBJ whole genome shotgun (WGS) entry which is preliminary data.</text>
</comment>
<feature type="region of interest" description="Disordered" evidence="5">
    <location>
        <begin position="37"/>
        <end position="59"/>
    </location>
</feature>
<gene>
    <name evidence="7" type="ORF">J8273_8257</name>
</gene>
<keyword evidence="3" id="KW-0554">One-carbon metabolism</keyword>
<dbReference type="Pfam" id="PF00670">
    <property type="entry name" value="AdoHcyase_NAD"/>
    <property type="match status" value="1"/>
</dbReference>
<evidence type="ECO:0000256" key="3">
    <source>
        <dbReference type="ARBA" id="ARBA00022563"/>
    </source>
</evidence>
<dbReference type="PANTHER" id="PTHR23420:SF0">
    <property type="entry name" value="ADENOSYLHOMOCYSTEINASE"/>
    <property type="match status" value="1"/>
</dbReference>
<dbReference type="GO" id="GO:0033353">
    <property type="term" value="P:S-adenosylmethionine cycle"/>
    <property type="evidence" value="ECO:0007669"/>
    <property type="project" value="TreeGrafter"/>
</dbReference>
<dbReference type="PANTHER" id="PTHR23420">
    <property type="entry name" value="ADENOSYLHOMOCYSTEINASE"/>
    <property type="match status" value="1"/>
</dbReference>
<evidence type="ECO:0000256" key="1">
    <source>
        <dbReference type="ARBA" id="ARBA00001911"/>
    </source>
</evidence>
<dbReference type="SMART" id="SM00996">
    <property type="entry name" value="AdoHcyase"/>
    <property type="match status" value="1"/>
</dbReference>
<reference evidence="7" key="1">
    <citation type="submission" date="2021-05" db="EMBL/GenBank/DDBJ databases">
        <title>A free-living protist that lacks canonical eukaryotic 1 DNA replication and segregation systems.</title>
        <authorList>
            <person name="Salas-Leiva D.E."/>
            <person name="Tromer E.C."/>
            <person name="Curtis B.A."/>
            <person name="Jerlstrom-Hultqvist J."/>
            <person name="Kolisko M."/>
            <person name="Yi Z."/>
            <person name="Salas-Leiva J.S."/>
            <person name="Gallot-Lavallee L."/>
            <person name="Kops G.J.P.L."/>
            <person name="Archibald J.M."/>
            <person name="Simpson A.G.B."/>
            <person name="Roger A.J."/>
        </authorList>
    </citation>
    <scope>NUCLEOTIDE SEQUENCE</scope>
    <source>
        <strain evidence="7">BICM</strain>
    </source>
</reference>
<sequence>MSDIGHEASIPIPQNTVYSPKVGSRLREAQLVMDDADVISSSPPTPTSTMIEKRKRGPASKLMHTGRMGIKSVVAKSTKTLYSPMAHNGARPPEETGDYRISEKRALLASVPHLVTRYHGYLANLRAHGGAPARITLLTEVSPASAVLAEVLLDLGAEHVAICPPPTGKFDEEVGMALNTAAEGVHAFPAPLQVSADLADTMMREAVIGGIDGSPAHAVVVDSIEAMATMGRINRVRGNKAIPVICTDPAARHSADISRFDLPHAVMDLSSSTVFASFVYPHTADAVLSVVKTARSDFAFGGAHVHIVGFGPAGKLAATTLRSAGSIVTVSEVNPVHAIEAKIAGFELVELGKVAATTDLLIAATGGQKAAQVSASTLRKLKCGAVIINVSPTGHRVLPIEELKQGRQCAKLRHGVEHVSGKSGWFVVVVSGGLPIPSACRDNSVSGSIKLASIVIALIEVLTSPADKYGQNVYSFPPACNDLVCKAHLGWS</sequence>
<dbReference type="InterPro" id="IPR015878">
    <property type="entry name" value="Ado_hCys_hydrolase_NAD-bd"/>
</dbReference>
<dbReference type="EMBL" id="JAHDYR010000066">
    <property type="protein sequence ID" value="KAG9390217.1"/>
    <property type="molecule type" value="Genomic_DNA"/>
</dbReference>
<evidence type="ECO:0000256" key="4">
    <source>
        <dbReference type="ARBA" id="ARBA00023027"/>
    </source>
</evidence>
<evidence type="ECO:0000313" key="8">
    <source>
        <dbReference type="Proteomes" id="UP000717585"/>
    </source>
</evidence>
<dbReference type="SUPFAM" id="SSF51735">
    <property type="entry name" value="NAD(P)-binding Rossmann-fold domains"/>
    <property type="match status" value="1"/>
</dbReference>